<dbReference type="STRING" id="1346791.M529_11565"/>
<keyword evidence="2" id="KW-1185">Reference proteome</keyword>
<organism evidence="1 2">
    <name type="scientific">Sphingobium ummariense RL-3</name>
    <dbReference type="NCBI Taxonomy" id="1346791"/>
    <lineage>
        <taxon>Bacteria</taxon>
        <taxon>Pseudomonadati</taxon>
        <taxon>Pseudomonadota</taxon>
        <taxon>Alphaproteobacteria</taxon>
        <taxon>Sphingomonadales</taxon>
        <taxon>Sphingomonadaceae</taxon>
        <taxon>Sphingobium</taxon>
    </lineage>
</organism>
<evidence type="ECO:0000313" key="1">
    <source>
        <dbReference type="EMBL" id="EQB32046.1"/>
    </source>
</evidence>
<reference evidence="1 2" key="1">
    <citation type="journal article" date="2013" name="Genome Announc.">
        <title>Draft Genome Sequence of Sphingobium ummariense Strain RL-3, a Hexachlorocyclohexane-Degrading Bacterium.</title>
        <authorList>
            <person name="Kohli P."/>
            <person name="Dua A."/>
            <person name="Sangwan N."/>
            <person name="Oldach P."/>
            <person name="Khurana J.P."/>
            <person name="Lal R."/>
        </authorList>
    </citation>
    <scope>NUCLEOTIDE SEQUENCE [LARGE SCALE GENOMIC DNA]</scope>
    <source>
        <strain evidence="1 2">RL-3</strain>
    </source>
</reference>
<protein>
    <recommendedName>
        <fullName evidence="3">Flagellar protein FliT</fullName>
    </recommendedName>
</protein>
<evidence type="ECO:0008006" key="3">
    <source>
        <dbReference type="Google" id="ProtNLM"/>
    </source>
</evidence>
<proteinExistence type="predicted"/>
<dbReference type="eggNOG" id="ENOG5031BRR">
    <property type="taxonomic scope" value="Bacteria"/>
</dbReference>
<sequence>MTLGLAALDDLFQAFETLRLALEGSDAAEIEAASGEVSRAAASVRAIGAWRSEPAVVERLSTLLPLIESARVRTHVLADHMGQRLNLLAAQGARSAPLTYGR</sequence>
<dbReference type="AlphaFoldDB" id="T0J264"/>
<name>T0J264_9SPHN</name>
<dbReference type="EMBL" id="AUWY01000079">
    <property type="protein sequence ID" value="EQB32046.1"/>
    <property type="molecule type" value="Genomic_DNA"/>
</dbReference>
<accession>T0J264</accession>
<evidence type="ECO:0000313" key="2">
    <source>
        <dbReference type="Proteomes" id="UP000015523"/>
    </source>
</evidence>
<dbReference type="Proteomes" id="UP000015523">
    <property type="component" value="Unassembled WGS sequence"/>
</dbReference>
<dbReference type="RefSeq" id="WP_021318114.1">
    <property type="nucleotide sequence ID" value="NZ_AUWY01000079.1"/>
</dbReference>
<comment type="caution">
    <text evidence="1">The sequence shown here is derived from an EMBL/GenBank/DDBJ whole genome shotgun (WGS) entry which is preliminary data.</text>
</comment>
<dbReference type="OrthoDB" id="7478129at2"/>
<gene>
    <name evidence="1" type="ORF">M529_11565</name>
</gene>
<dbReference type="PATRIC" id="fig|1346791.3.peg.2225"/>